<feature type="transmembrane region" description="Helical" evidence="2">
    <location>
        <begin position="30"/>
        <end position="49"/>
    </location>
</feature>
<dbReference type="Proteomes" id="UP000196560">
    <property type="component" value="Unassembled WGS sequence"/>
</dbReference>
<evidence type="ECO:0000313" key="4">
    <source>
        <dbReference type="Proteomes" id="UP000196560"/>
    </source>
</evidence>
<comment type="caution">
    <text evidence="3">The sequence shown here is derived from an EMBL/GenBank/DDBJ whole genome shotgun (WGS) entry which is preliminary data.</text>
</comment>
<organism evidence="3 4">
    <name type="scientific">Enorma massiliensis</name>
    <dbReference type="NCBI Taxonomy" id="1472761"/>
    <lineage>
        <taxon>Bacteria</taxon>
        <taxon>Bacillati</taxon>
        <taxon>Actinomycetota</taxon>
        <taxon>Coriobacteriia</taxon>
        <taxon>Coriobacteriales</taxon>
        <taxon>Coriobacteriaceae</taxon>
        <taxon>Enorma</taxon>
    </lineage>
</organism>
<keyword evidence="4" id="KW-1185">Reference proteome</keyword>
<dbReference type="EMBL" id="NFHO01000004">
    <property type="protein sequence ID" value="OUN43414.1"/>
    <property type="molecule type" value="Genomic_DNA"/>
</dbReference>
<feature type="transmembrane region" description="Helical" evidence="2">
    <location>
        <begin position="55"/>
        <end position="75"/>
    </location>
</feature>
<dbReference type="AlphaFoldDB" id="A0A1Y3U3R6"/>
<sequence>MAKKNAQRKDDSERPAERPRRSMPRWLRRAICFAGSVFLMFCAVYMFFIMVIEGYGLPIGIVGTIVFSAMAIHLFRAGLTDGQWRVER</sequence>
<dbReference type="eggNOG" id="ENOG5031V2Y">
    <property type="taxonomic scope" value="Bacteria"/>
</dbReference>
<keyword evidence="2" id="KW-1133">Transmembrane helix</keyword>
<dbReference type="RefSeq" id="WP_022349114.1">
    <property type="nucleotide sequence ID" value="NZ_NFHO01000004.1"/>
</dbReference>
<feature type="compositionally biased region" description="Basic and acidic residues" evidence="1">
    <location>
        <begin position="7"/>
        <end position="20"/>
    </location>
</feature>
<evidence type="ECO:0000313" key="3">
    <source>
        <dbReference type="EMBL" id="OUN43414.1"/>
    </source>
</evidence>
<proteinExistence type="predicted"/>
<protein>
    <submittedName>
        <fullName evidence="3">Uncharacterized protein</fullName>
    </submittedName>
</protein>
<name>A0A1Y3U3R6_9ACTN</name>
<gene>
    <name evidence="3" type="ORF">B5G21_04575</name>
</gene>
<reference evidence="4" key="1">
    <citation type="submission" date="2017-04" db="EMBL/GenBank/DDBJ databases">
        <title>Function of individual gut microbiota members based on whole genome sequencing of pure cultures obtained from chicken caecum.</title>
        <authorList>
            <person name="Medvecky M."/>
            <person name="Cejkova D."/>
            <person name="Polansky O."/>
            <person name="Karasova D."/>
            <person name="Kubasova T."/>
            <person name="Cizek A."/>
            <person name="Rychlik I."/>
        </authorList>
    </citation>
    <scope>NUCLEOTIDE SEQUENCE [LARGE SCALE GENOMIC DNA]</scope>
    <source>
        <strain evidence="4">An70</strain>
    </source>
</reference>
<accession>A0A1Y3U3R6</accession>
<evidence type="ECO:0000256" key="1">
    <source>
        <dbReference type="SAM" id="MobiDB-lite"/>
    </source>
</evidence>
<keyword evidence="2" id="KW-0812">Transmembrane</keyword>
<evidence type="ECO:0000256" key="2">
    <source>
        <dbReference type="SAM" id="Phobius"/>
    </source>
</evidence>
<feature type="region of interest" description="Disordered" evidence="1">
    <location>
        <begin position="1"/>
        <end position="21"/>
    </location>
</feature>
<keyword evidence="2" id="KW-0472">Membrane</keyword>